<evidence type="ECO:0000313" key="3">
    <source>
        <dbReference type="EMBL" id="CAG9990556.1"/>
    </source>
</evidence>
<dbReference type="OrthoDB" id="37537at2759"/>
<reference evidence="3 4" key="2">
    <citation type="submission" date="2021-10" db="EMBL/GenBank/DDBJ databases">
        <authorList>
            <person name="Piombo E."/>
        </authorList>
    </citation>
    <scope>NUCLEOTIDE SEQUENCE [LARGE SCALE GENOMIC DNA]</scope>
</reference>
<evidence type="ECO:0000313" key="4">
    <source>
        <dbReference type="Proteomes" id="UP000754883"/>
    </source>
</evidence>
<gene>
    <name evidence="3" type="ORF">CBYS24578_00013860</name>
</gene>
<comment type="caution">
    <text evidence="3">The sequence shown here is derived from an EMBL/GenBank/DDBJ whole genome shotgun (WGS) entry which is preliminary data.</text>
</comment>
<organism evidence="3 4">
    <name type="scientific">Clonostachys byssicola</name>
    <dbReference type="NCBI Taxonomy" id="160290"/>
    <lineage>
        <taxon>Eukaryota</taxon>
        <taxon>Fungi</taxon>
        <taxon>Dikarya</taxon>
        <taxon>Ascomycota</taxon>
        <taxon>Pezizomycotina</taxon>
        <taxon>Sordariomycetes</taxon>
        <taxon>Hypocreomycetidae</taxon>
        <taxon>Hypocreales</taxon>
        <taxon>Bionectriaceae</taxon>
        <taxon>Clonostachys</taxon>
    </lineage>
</organism>
<dbReference type="PANTHER" id="PTHR43625">
    <property type="entry name" value="AFLATOXIN B1 ALDEHYDE REDUCTASE"/>
    <property type="match status" value="1"/>
</dbReference>
<sequence>MSHTILGKKVGPIGYGLMGLTLSGSVPEEKQIAAIKTAIDSGCNYLNGGEFYGPPNANSLALLRKYFEKYPEDAEKVVLNVKGAMSPQRAPDASKEGVIRSIDNCLNTLGPVGRIDQFEPARKDKNVPYEETLETIDSYVKSGKIGGISVSELGTETLRKAASQFNITSLEIELSLFRTEPITNGLLAACAELNIPVIAYSPLCRGFLGGQLKSPDDLPENDFRRMLPRYQGENFKKNIELVNKVEALAKKKGCTTGQIAINWLLSISKRPGMPVIIPIPGSSNPERVKENATIIDLSPADIAEIDAILETFVTAGDRYPKMLMGDLDL</sequence>
<dbReference type="PANTHER" id="PTHR43625:SF78">
    <property type="entry name" value="PYRIDOXAL REDUCTASE-RELATED"/>
    <property type="match status" value="1"/>
</dbReference>
<dbReference type="InterPro" id="IPR050791">
    <property type="entry name" value="Aldo-Keto_reductase"/>
</dbReference>
<dbReference type="SUPFAM" id="SSF51430">
    <property type="entry name" value="NAD(P)-linked oxidoreductase"/>
    <property type="match status" value="1"/>
</dbReference>
<evidence type="ECO:0000259" key="2">
    <source>
        <dbReference type="Pfam" id="PF00248"/>
    </source>
</evidence>
<reference evidence="4" key="1">
    <citation type="submission" date="2019-06" db="EMBL/GenBank/DDBJ databases">
        <authorList>
            <person name="Broberg M."/>
        </authorList>
    </citation>
    <scope>NUCLEOTIDE SEQUENCE [LARGE SCALE GENOMIC DNA]</scope>
</reference>
<proteinExistence type="predicted"/>
<dbReference type="Pfam" id="PF00248">
    <property type="entry name" value="Aldo_ket_red"/>
    <property type="match status" value="1"/>
</dbReference>
<name>A0A9N9UMM8_9HYPO</name>
<dbReference type="Gene3D" id="3.20.20.100">
    <property type="entry name" value="NADP-dependent oxidoreductase domain"/>
    <property type="match status" value="1"/>
</dbReference>
<evidence type="ECO:0000256" key="1">
    <source>
        <dbReference type="ARBA" id="ARBA00023002"/>
    </source>
</evidence>
<keyword evidence="1" id="KW-0560">Oxidoreductase</keyword>
<dbReference type="Proteomes" id="UP000754883">
    <property type="component" value="Unassembled WGS sequence"/>
</dbReference>
<keyword evidence="4" id="KW-1185">Reference proteome</keyword>
<dbReference type="AlphaFoldDB" id="A0A9N9UMM8"/>
<dbReference type="InterPro" id="IPR036812">
    <property type="entry name" value="NAD(P)_OxRdtase_dom_sf"/>
</dbReference>
<dbReference type="GO" id="GO:0005737">
    <property type="term" value="C:cytoplasm"/>
    <property type="evidence" value="ECO:0007669"/>
    <property type="project" value="TreeGrafter"/>
</dbReference>
<accession>A0A9N9UMM8</accession>
<dbReference type="EMBL" id="CABFNO020001473">
    <property type="protein sequence ID" value="CAG9990556.1"/>
    <property type="molecule type" value="Genomic_DNA"/>
</dbReference>
<dbReference type="InterPro" id="IPR023210">
    <property type="entry name" value="NADP_OxRdtase_dom"/>
</dbReference>
<feature type="domain" description="NADP-dependent oxidoreductase" evidence="2">
    <location>
        <begin position="12"/>
        <end position="309"/>
    </location>
</feature>
<protein>
    <recommendedName>
        <fullName evidence="2">NADP-dependent oxidoreductase domain-containing protein</fullName>
    </recommendedName>
</protein>
<dbReference type="CDD" id="cd19077">
    <property type="entry name" value="AKR_AKR8A1-2"/>
    <property type="match status" value="1"/>
</dbReference>
<dbReference type="GO" id="GO:0016491">
    <property type="term" value="F:oxidoreductase activity"/>
    <property type="evidence" value="ECO:0007669"/>
    <property type="project" value="UniProtKB-KW"/>
</dbReference>